<sequence>MQACVADGDSLANCRAAYASCFRICTNEVRNEGAELALTPAPVRPIHPAISREARLTAVLKAP</sequence>
<gene>
    <name evidence="1" type="ORF">DVJ77_20400</name>
</gene>
<name>A0A369UH10_9GAMM</name>
<evidence type="ECO:0000313" key="1">
    <source>
        <dbReference type="EMBL" id="RDD79826.1"/>
    </source>
</evidence>
<evidence type="ECO:0000313" key="2">
    <source>
        <dbReference type="Proteomes" id="UP000253782"/>
    </source>
</evidence>
<accession>A0A369UH10</accession>
<reference evidence="1 2" key="1">
    <citation type="submission" date="2018-07" db="EMBL/GenBank/DDBJ databases">
        <title>Dyella tabacisoli L4-6T, whole genome shotgun sequence.</title>
        <authorList>
            <person name="Zhou X.-K."/>
            <person name="Li W.-J."/>
            <person name="Duan Y.-Q."/>
        </authorList>
    </citation>
    <scope>NUCLEOTIDE SEQUENCE [LARGE SCALE GENOMIC DNA]</scope>
    <source>
        <strain evidence="1 2">L4-6</strain>
    </source>
</reference>
<dbReference type="Proteomes" id="UP000253782">
    <property type="component" value="Unassembled WGS sequence"/>
</dbReference>
<protein>
    <submittedName>
        <fullName evidence="1">Uncharacterized protein</fullName>
    </submittedName>
</protein>
<dbReference type="RefSeq" id="WP_114847376.1">
    <property type="nucleotide sequence ID" value="NZ_JBHSPE010000001.1"/>
</dbReference>
<proteinExistence type="predicted"/>
<comment type="caution">
    <text evidence="1">The sequence shown here is derived from an EMBL/GenBank/DDBJ whole genome shotgun (WGS) entry which is preliminary data.</text>
</comment>
<keyword evidence="2" id="KW-1185">Reference proteome</keyword>
<organism evidence="1 2">
    <name type="scientific">Dyella tabacisoli</name>
    <dbReference type="NCBI Taxonomy" id="2282381"/>
    <lineage>
        <taxon>Bacteria</taxon>
        <taxon>Pseudomonadati</taxon>
        <taxon>Pseudomonadota</taxon>
        <taxon>Gammaproteobacteria</taxon>
        <taxon>Lysobacterales</taxon>
        <taxon>Rhodanobacteraceae</taxon>
        <taxon>Dyella</taxon>
    </lineage>
</organism>
<dbReference type="EMBL" id="QQAH01000024">
    <property type="protein sequence ID" value="RDD79826.1"/>
    <property type="molecule type" value="Genomic_DNA"/>
</dbReference>
<dbReference type="AlphaFoldDB" id="A0A369UH10"/>